<evidence type="ECO:0000313" key="2">
    <source>
        <dbReference type="EMBL" id="CAL6057820.1"/>
    </source>
</evidence>
<feature type="region of interest" description="Disordered" evidence="1">
    <location>
        <begin position="45"/>
        <end position="80"/>
    </location>
</feature>
<feature type="region of interest" description="Disordered" evidence="1">
    <location>
        <begin position="180"/>
        <end position="216"/>
    </location>
</feature>
<feature type="compositionally biased region" description="Polar residues" evidence="1">
    <location>
        <begin position="122"/>
        <end position="137"/>
    </location>
</feature>
<feature type="compositionally biased region" description="Polar residues" evidence="1">
    <location>
        <begin position="1"/>
        <end position="22"/>
    </location>
</feature>
<protein>
    <submittedName>
        <fullName evidence="2">Hypothetical_protein</fullName>
    </submittedName>
</protein>
<gene>
    <name evidence="2" type="ORF">HINF_LOCUS47710</name>
</gene>
<proteinExistence type="predicted"/>
<feature type="compositionally biased region" description="Basic and acidic residues" evidence="1">
    <location>
        <begin position="180"/>
        <end position="202"/>
    </location>
</feature>
<feature type="region of interest" description="Disordered" evidence="1">
    <location>
        <begin position="1"/>
        <end position="32"/>
    </location>
</feature>
<dbReference type="Proteomes" id="UP001642409">
    <property type="component" value="Unassembled WGS sequence"/>
</dbReference>
<name>A0ABP1KAV5_9EUKA</name>
<feature type="region of interest" description="Disordered" evidence="1">
    <location>
        <begin position="94"/>
        <end position="141"/>
    </location>
</feature>
<dbReference type="EMBL" id="CAXDID020000216">
    <property type="protein sequence ID" value="CAL6057820.1"/>
    <property type="molecule type" value="Genomic_DNA"/>
</dbReference>
<comment type="caution">
    <text evidence="2">The sequence shown here is derived from an EMBL/GenBank/DDBJ whole genome shotgun (WGS) entry which is preliminary data.</text>
</comment>
<evidence type="ECO:0000256" key="1">
    <source>
        <dbReference type="SAM" id="MobiDB-lite"/>
    </source>
</evidence>
<keyword evidence="3" id="KW-1185">Reference proteome</keyword>
<accession>A0ABP1KAV5</accession>
<sequence>MINRKQLNQLNKLRIQPLQTKNESGDDLPQYSQFKPKLNLQALVEQRKQKQREEYEKSHMISYPKFQQPLDSPKGAKNAKDLFLNPKLNSQYSQVFKKKDLPRANSKSSITSESDSEEPQKINISSSSLNPHNTPKSQFKPDIKFSDFKQLEIEPVNSPDIDELRAQVIHSPYEIERFKLNQKREQDREKARSSRETSRENEITQIDRTSRQAKEAETQIVNEVEDLLRFYLNDVLMVSVGVQVPEEEDTYRNRHRRYKAMLDFRRGIRGARRYTSGQHNRMKPFILDMSSWIKK</sequence>
<organism evidence="2 3">
    <name type="scientific">Hexamita inflata</name>
    <dbReference type="NCBI Taxonomy" id="28002"/>
    <lineage>
        <taxon>Eukaryota</taxon>
        <taxon>Metamonada</taxon>
        <taxon>Diplomonadida</taxon>
        <taxon>Hexamitidae</taxon>
        <taxon>Hexamitinae</taxon>
        <taxon>Hexamita</taxon>
    </lineage>
</organism>
<feature type="compositionally biased region" description="Basic and acidic residues" evidence="1">
    <location>
        <begin position="45"/>
        <end position="59"/>
    </location>
</feature>
<reference evidence="2 3" key="1">
    <citation type="submission" date="2024-07" db="EMBL/GenBank/DDBJ databases">
        <authorList>
            <person name="Akdeniz Z."/>
        </authorList>
    </citation>
    <scope>NUCLEOTIDE SEQUENCE [LARGE SCALE GENOMIC DNA]</scope>
</reference>
<evidence type="ECO:0000313" key="3">
    <source>
        <dbReference type="Proteomes" id="UP001642409"/>
    </source>
</evidence>